<name>A0A7C1W118_DESA2</name>
<evidence type="ECO:0000256" key="3">
    <source>
        <dbReference type="ARBA" id="ARBA00022692"/>
    </source>
</evidence>
<keyword evidence="3 8" id="KW-0812">Transmembrane</keyword>
<proteinExistence type="inferred from homology"/>
<comment type="similarity">
    <text evidence="6">Belongs to the ABC-4 integral membrane protein family.</text>
</comment>
<keyword evidence="7" id="KW-0175">Coiled coil</keyword>
<dbReference type="GO" id="GO:0005886">
    <property type="term" value="C:plasma membrane"/>
    <property type="evidence" value="ECO:0007669"/>
    <property type="project" value="UniProtKB-SubCell"/>
</dbReference>
<dbReference type="InterPro" id="IPR050250">
    <property type="entry name" value="Macrolide_Exporter_MacB"/>
</dbReference>
<protein>
    <submittedName>
        <fullName evidence="11">FtsX-like permease family protein</fullName>
    </submittedName>
</protein>
<dbReference type="AlphaFoldDB" id="A0A7C1W118"/>
<evidence type="ECO:0000259" key="10">
    <source>
        <dbReference type="Pfam" id="PF12704"/>
    </source>
</evidence>
<feature type="domain" description="ABC3 transporter permease C-terminal" evidence="9">
    <location>
        <begin position="286"/>
        <end position="399"/>
    </location>
</feature>
<evidence type="ECO:0000256" key="2">
    <source>
        <dbReference type="ARBA" id="ARBA00022475"/>
    </source>
</evidence>
<evidence type="ECO:0000256" key="5">
    <source>
        <dbReference type="ARBA" id="ARBA00023136"/>
    </source>
</evidence>
<gene>
    <name evidence="11" type="ORF">ENI35_03170</name>
</gene>
<comment type="caution">
    <text evidence="11">The sequence shown here is derived from an EMBL/GenBank/DDBJ whole genome shotgun (WGS) entry which is preliminary data.</text>
</comment>
<evidence type="ECO:0000256" key="4">
    <source>
        <dbReference type="ARBA" id="ARBA00022989"/>
    </source>
</evidence>
<evidence type="ECO:0000256" key="1">
    <source>
        <dbReference type="ARBA" id="ARBA00004651"/>
    </source>
</evidence>
<dbReference type="Proteomes" id="UP000885738">
    <property type="component" value="Unassembled WGS sequence"/>
</dbReference>
<evidence type="ECO:0000256" key="8">
    <source>
        <dbReference type="SAM" id="Phobius"/>
    </source>
</evidence>
<evidence type="ECO:0000256" key="7">
    <source>
        <dbReference type="SAM" id="Coils"/>
    </source>
</evidence>
<feature type="coiled-coil region" evidence="7">
    <location>
        <begin position="229"/>
        <end position="256"/>
    </location>
</feature>
<reference evidence="11" key="1">
    <citation type="journal article" date="2020" name="mSystems">
        <title>Genome- and Community-Level Interaction Insights into Carbon Utilization and Element Cycling Functions of Hydrothermarchaeota in Hydrothermal Sediment.</title>
        <authorList>
            <person name="Zhou Z."/>
            <person name="Liu Y."/>
            <person name="Xu W."/>
            <person name="Pan J."/>
            <person name="Luo Z.H."/>
            <person name="Li M."/>
        </authorList>
    </citation>
    <scope>NUCLEOTIDE SEQUENCE [LARGE SCALE GENOMIC DNA]</scope>
    <source>
        <strain evidence="11">HyVt-389</strain>
    </source>
</reference>
<evidence type="ECO:0000256" key="6">
    <source>
        <dbReference type="ARBA" id="ARBA00038076"/>
    </source>
</evidence>
<dbReference type="Pfam" id="PF12704">
    <property type="entry name" value="MacB_PCD"/>
    <property type="match status" value="1"/>
</dbReference>
<feature type="transmembrane region" description="Helical" evidence="8">
    <location>
        <begin position="286"/>
        <end position="307"/>
    </location>
</feature>
<accession>A0A7C1W118</accession>
<keyword evidence="5 8" id="KW-0472">Membrane</keyword>
<feature type="transmembrane region" description="Helical" evidence="8">
    <location>
        <begin position="369"/>
        <end position="395"/>
    </location>
</feature>
<organism evidence="11">
    <name type="scientific">Desulfofervidus auxilii</name>
    <dbReference type="NCBI Taxonomy" id="1621989"/>
    <lineage>
        <taxon>Bacteria</taxon>
        <taxon>Pseudomonadati</taxon>
        <taxon>Thermodesulfobacteriota</taxon>
        <taxon>Candidatus Desulfofervidia</taxon>
        <taxon>Candidatus Desulfofervidales</taxon>
        <taxon>Candidatus Desulfofervidaceae</taxon>
        <taxon>Candidatus Desulfofervidus</taxon>
    </lineage>
</organism>
<dbReference type="InterPro" id="IPR025857">
    <property type="entry name" value="MacB_PCD"/>
</dbReference>
<sequence length="405" mass="44816">MTRLFFLKSVFQFLKTYKKRTILSMLGVLFGIFSLVAVGNISSAMNQKVKETLDKFGPNLLIIRAGEVHITGRGVRQFGTAQTLKLRDAIAIKQFIKGIKEIVPIVEINYPLRYKQQITTMKIVGATSNIAQVRNLKLLEGHFYGSKEEKYLSKKVVLGYEAWKTLFEDKNAFGKTILIRRVPCQVIGVLAEKGTDLAGDNLDQVVYLPLKTVLRRLLNQDYISALYLQAKEGINLDALKEEIKKLLRKQHGLTSMEKDDFSIYSLEDIAKTKQKGLDLVSVLSKMAAIISFTVGGLGIFAVMLLSVTERQREIGIRRAVGAKRIHILWQFLGEAVFISLLGGMGGIGLGLIIALIVSLVANLPIIFNVIYLILAMGISLALGIMAGSYPAFLAASSPPLKALRQ</sequence>
<comment type="subcellular location">
    <subcellularLocation>
        <location evidence="1">Cell membrane</location>
        <topology evidence="1">Multi-pass membrane protein</topology>
    </subcellularLocation>
</comment>
<keyword evidence="2" id="KW-1003">Cell membrane</keyword>
<evidence type="ECO:0000259" key="9">
    <source>
        <dbReference type="Pfam" id="PF02687"/>
    </source>
</evidence>
<dbReference type="PANTHER" id="PTHR30572">
    <property type="entry name" value="MEMBRANE COMPONENT OF TRANSPORTER-RELATED"/>
    <property type="match status" value="1"/>
</dbReference>
<dbReference type="EMBL" id="DRIH01000103">
    <property type="protein sequence ID" value="HEC67798.1"/>
    <property type="molecule type" value="Genomic_DNA"/>
</dbReference>
<dbReference type="PANTHER" id="PTHR30572:SF4">
    <property type="entry name" value="ABC TRANSPORTER PERMEASE YTRF"/>
    <property type="match status" value="1"/>
</dbReference>
<evidence type="ECO:0000313" key="11">
    <source>
        <dbReference type="EMBL" id="HEC67798.1"/>
    </source>
</evidence>
<feature type="domain" description="MacB-like periplasmic core" evidence="10">
    <location>
        <begin position="21"/>
        <end position="245"/>
    </location>
</feature>
<dbReference type="GO" id="GO:0022857">
    <property type="term" value="F:transmembrane transporter activity"/>
    <property type="evidence" value="ECO:0007669"/>
    <property type="project" value="TreeGrafter"/>
</dbReference>
<dbReference type="InterPro" id="IPR003838">
    <property type="entry name" value="ABC3_permease_C"/>
</dbReference>
<keyword evidence="4 8" id="KW-1133">Transmembrane helix</keyword>
<feature type="transmembrane region" description="Helical" evidence="8">
    <location>
        <begin position="328"/>
        <end position="357"/>
    </location>
</feature>
<feature type="transmembrane region" description="Helical" evidence="8">
    <location>
        <begin position="21"/>
        <end position="41"/>
    </location>
</feature>
<dbReference type="Pfam" id="PF02687">
    <property type="entry name" value="FtsX"/>
    <property type="match status" value="1"/>
</dbReference>